<comment type="caution">
    <text evidence="3">The sequence shown here is derived from an EMBL/GenBank/DDBJ whole genome shotgun (WGS) entry which is preliminary data.</text>
</comment>
<feature type="region of interest" description="Disordered" evidence="1">
    <location>
        <begin position="125"/>
        <end position="144"/>
    </location>
</feature>
<keyword evidence="2" id="KW-0812">Transmembrane</keyword>
<gene>
    <name evidence="3" type="ORF">CARN3_0150</name>
</gene>
<sequence length="144" mass="16006">MKTAPAIIKNHSVHTHFGRFASAVSTWLGSAWVFAAAGLIVILWAVTGPIFHFSAAWAETVTTVTGIATFLMVLLIQNAQNRDARAIHLKLNEIILAMDKAGNQMIDIEQLSDLELDTMQGTHKKMKTEWSRRQKQISQNPVPK</sequence>
<feature type="transmembrane region" description="Helical" evidence="2">
    <location>
        <begin position="50"/>
        <end position="76"/>
    </location>
</feature>
<keyword evidence="2" id="KW-1133">Transmembrane helix</keyword>
<organism evidence="3">
    <name type="scientific">mine drainage metagenome</name>
    <dbReference type="NCBI Taxonomy" id="410659"/>
    <lineage>
        <taxon>unclassified sequences</taxon>
        <taxon>metagenomes</taxon>
        <taxon>ecological metagenomes</taxon>
    </lineage>
</organism>
<reference evidence="3" key="1">
    <citation type="submission" date="2009-10" db="EMBL/GenBank/DDBJ databases">
        <title>Diversity of trophic interactions inside an arsenic-rich microbial ecosystem.</title>
        <authorList>
            <person name="Bertin P.N."/>
            <person name="Heinrich-Salmeron A."/>
            <person name="Pelletier E."/>
            <person name="Goulhen-Chollet F."/>
            <person name="Arsene-Ploetze F."/>
            <person name="Gallien S."/>
            <person name="Calteau A."/>
            <person name="Vallenet D."/>
            <person name="Casiot C."/>
            <person name="Chane-Woon-Ming B."/>
            <person name="Giloteaux L."/>
            <person name="Barakat M."/>
            <person name="Bonnefoy V."/>
            <person name="Bruneel O."/>
            <person name="Chandler M."/>
            <person name="Cleiss J."/>
            <person name="Duran R."/>
            <person name="Elbaz-Poulichet F."/>
            <person name="Fonknechten N."/>
            <person name="Lauga B."/>
            <person name="Mornico D."/>
            <person name="Ortet P."/>
            <person name="Schaeffer C."/>
            <person name="Siguier P."/>
            <person name="Alexander Thil Smith A."/>
            <person name="Van Dorsselaer A."/>
            <person name="Weissenbach J."/>
            <person name="Medigue C."/>
            <person name="Le Paslier D."/>
        </authorList>
    </citation>
    <scope>NUCLEOTIDE SEQUENCE</scope>
</reference>
<evidence type="ECO:0000256" key="2">
    <source>
        <dbReference type="SAM" id="Phobius"/>
    </source>
</evidence>
<dbReference type="InterPro" id="IPR007251">
    <property type="entry name" value="Iron_permease_Fet4"/>
</dbReference>
<protein>
    <recommendedName>
        <fullName evidence="4">Low affinity iron permease</fullName>
    </recommendedName>
</protein>
<evidence type="ECO:0000313" key="3">
    <source>
        <dbReference type="EMBL" id="CBI00605.1"/>
    </source>
</evidence>
<dbReference type="AlphaFoldDB" id="E6Q096"/>
<accession>E6Q096</accession>
<evidence type="ECO:0008006" key="4">
    <source>
        <dbReference type="Google" id="ProtNLM"/>
    </source>
</evidence>
<evidence type="ECO:0000256" key="1">
    <source>
        <dbReference type="SAM" id="MobiDB-lite"/>
    </source>
</evidence>
<dbReference type="EMBL" id="CABN01000152">
    <property type="protein sequence ID" value="CBI00605.1"/>
    <property type="molecule type" value="Genomic_DNA"/>
</dbReference>
<feature type="transmembrane region" description="Helical" evidence="2">
    <location>
        <begin position="20"/>
        <end position="44"/>
    </location>
</feature>
<dbReference type="GO" id="GO:0055085">
    <property type="term" value="P:transmembrane transport"/>
    <property type="evidence" value="ECO:0007669"/>
    <property type="project" value="InterPro"/>
</dbReference>
<keyword evidence="2" id="KW-0472">Membrane</keyword>
<name>E6Q096_9ZZZZ</name>
<proteinExistence type="predicted"/>
<dbReference type="Pfam" id="PF04120">
    <property type="entry name" value="Iron_permease"/>
    <property type="match status" value="1"/>
</dbReference>